<dbReference type="EMBL" id="JAMYWD010000012">
    <property type="protein sequence ID" value="KAJ4953642.1"/>
    <property type="molecule type" value="Genomic_DNA"/>
</dbReference>
<dbReference type="Proteomes" id="UP001141806">
    <property type="component" value="Unassembled WGS sequence"/>
</dbReference>
<sequence length="304" mass="34063">MPRCLGVKVTLRCRGVLRCQIYSIMPCRAHGADESSVVGFILTCRGAREPKYSGVSKSSPWSDLLGHAEMLSVGVEVPRDRSRGVLCSQIYSVMRVAKVSSPRGAEVTLRCQGPEVLRNAARLDLLCHAEVPGRVVEEFFVIRFTFLAITYLALNWGSYMRAPHDNVREGIVHAVVLQHDALRHRVVYPLPEKDELIFNSPIVFIDDRLSPRYPRGATCGLGRARPAATSYCGRGAGLTVGVFFTLCKHFDIGRRNSNAPWLRPCIWDVPNSSPIKVVIRVVLCWDERFLVLMFELEMLVLEPL</sequence>
<evidence type="ECO:0000313" key="2">
    <source>
        <dbReference type="Proteomes" id="UP001141806"/>
    </source>
</evidence>
<dbReference type="AlphaFoldDB" id="A0A9Q0JW32"/>
<comment type="caution">
    <text evidence="1">The sequence shown here is derived from an EMBL/GenBank/DDBJ whole genome shotgun (WGS) entry which is preliminary data.</text>
</comment>
<keyword evidence="2" id="KW-1185">Reference proteome</keyword>
<organism evidence="1 2">
    <name type="scientific">Protea cynaroides</name>
    <dbReference type="NCBI Taxonomy" id="273540"/>
    <lineage>
        <taxon>Eukaryota</taxon>
        <taxon>Viridiplantae</taxon>
        <taxon>Streptophyta</taxon>
        <taxon>Embryophyta</taxon>
        <taxon>Tracheophyta</taxon>
        <taxon>Spermatophyta</taxon>
        <taxon>Magnoliopsida</taxon>
        <taxon>Proteales</taxon>
        <taxon>Proteaceae</taxon>
        <taxon>Protea</taxon>
    </lineage>
</organism>
<gene>
    <name evidence="1" type="ORF">NE237_030474</name>
</gene>
<proteinExistence type="predicted"/>
<reference evidence="1" key="1">
    <citation type="journal article" date="2023" name="Plant J.">
        <title>The genome of the king protea, Protea cynaroides.</title>
        <authorList>
            <person name="Chang J."/>
            <person name="Duong T.A."/>
            <person name="Schoeman C."/>
            <person name="Ma X."/>
            <person name="Roodt D."/>
            <person name="Barker N."/>
            <person name="Li Z."/>
            <person name="Van de Peer Y."/>
            <person name="Mizrachi E."/>
        </authorList>
    </citation>
    <scope>NUCLEOTIDE SEQUENCE</scope>
    <source>
        <tissue evidence="1">Young leaves</tissue>
    </source>
</reference>
<protein>
    <submittedName>
        <fullName evidence="1">Uncharacterized protein</fullName>
    </submittedName>
</protein>
<accession>A0A9Q0JW32</accession>
<evidence type="ECO:0000313" key="1">
    <source>
        <dbReference type="EMBL" id="KAJ4953642.1"/>
    </source>
</evidence>
<name>A0A9Q0JW32_9MAGN</name>